<organism evidence="1 2">
    <name type="scientific">Kitasatospora acidiphila</name>
    <dbReference type="NCBI Taxonomy" id="2567942"/>
    <lineage>
        <taxon>Bacteria</taxon>
        <taxon>Bacillati</taxon>
        <taxon>Actinomycetota</taxon>
        <taxon>Actinomycetes</taxon>
        <taxon>Kitasatosporales</taxon>
        <taxon>Streptomycetaceae</taxon>
        <taxon>Kitasatospora</taxon>
    </lineage>
</organism>
<dbReference type="RefSeq" id="WP_141636044.1">
    <property type="nucleotide sequence ID" value="NZ_VIGB01000003.1"/>
</dbReference>
<dbReference type="AlphaFoldDB" id="A0A540W970"/>
<evidence type="ECO:0000313" key="1">
    <source>
        <dbReference type="EMBL" id="TQF05569.1"/>
    </source>
</evidence>
<dbReference type="OrthoDB" id="4317400at2"/>
<keyword evidence="2" id="KW-1185">Reference proteome</keyword>
<accession>A0A540W970</accession>
<protein>
    <submittedName>
        <fullName evidence="1">Uncharacterized protein</fullName>
    </submittedName>
</protein>
<gene>
    <name evidence="1" type="ORF">E6W39_29235</name>
</gene>
<comment type="caution">
    <text evidence="1">The sequence shown here is derived from an EMBL/GenBank/DDBJ whole genome shotgun (WGS) entry which is preliminary data.</text>
</comment>
<evidence type="ECO:0000313" key="2">
    <source>
        <dbReference type="Proteomes" id="UP000319103"/>
    </source>
</evidence>
<reference evidence="1 2" key="1">
    <citation type="submission" date="2019-06" db="EMBL/GenBank/DDBJ databases">
        <title>Description of Kitasatospora acidophila sp. nov. isolated from pine grove soil, and reclassification of Streptomyces novaecaesareae to Kitasatospora novaeceasareae comb. nov.</title>
        <authorList>
            <person name="Kim M.J."/>
        </authorList>
    </citation>
    <scope>NUCLEOTIDE SEQUENCE [LARGE SCALE GENOMIC DNA]</scope>
    <source>
        <strain evidence="1 2">MMS16-CNU292</strain>
    </source>
</reference>
<dbReference type="EMBL" id="VIGB01000003">
    <property type="protein sequence ID" value="TQF05569.1"/>
    <property type="molecule type" value="Genomic_DNA"/>
</dbReference>
<sequence>MTLINPPLMVTGGIHPARAMRMMIRDLSRGSQGITEGGDLKVSALTTPGPGVRVGPGSAVIRGAAWGQGSYTQANAGDTVVPIAPTSARDRIDLIVLRIEDPEYEGNRDPAKDDIGYIQVISDVSRGALTVPPGMTAIPLAWVWQPPNCQTVTSNMINDLRQLANPRRDRRLQTITSFTPSELPAQSGVWQSNWPPNAAITIDVPPWATLAHFVTTLTGLRVWGETYIGFRNLYGGNPLTEFKVDTDTITSASRVSQVCADVVFVQPAHRGTRQELRLQAGRYLDIKGGCNVDGATAFVFDVEFVEGVR</sequence>
<dbReference type="Proteomes" id="UP000319103">
    <property type="component" value="Unassembled WGS sequence"/>
</dbReference>
<name>A0A540W970_9ACTN</name>
<proteinExistence type="predicted"/>